<dbReference type="Gene3D" id="3.30.70.3290">
    <property type="match status" value="2"/>
</dbReference>
<dbReference type="Pfam" id="PF02801">
    <property type="entry name" value="Ketoacyl-synt_C"/>
    <property type="match status" value="1"/>
</dbReference>
<dbReference type="InterPro" id="IPR032821">
    <property type="entry name" value="PKS_assoc"/>
</dbReference>
<evidence type="ECO:0000256" key="6">
    <source>
        <dbReference type="ARBA" id="ARBA00023268"/>
    </source>
</evidence>
<evidence type="ECO:0000259" key="12">
    <source>
        <dbReference type="PROSITE" id="PS52019"/>
    </source>
</evidence>
<dbReference type="SUPFAM" id="SSF51735">
    <property type="entry name" value="NAD(P)-binding Rossmann-fold domains"/>
    <property type="match status" value="2"/>
</dbReference>
<feature type="region of interest" description="Disordered" evidence="9">
    <location>
        <begin position="1751"/>
        <end position="1776"/>
    </location>
</feature>
<dbReference type="Gene3D" id="1.10.1200.10">
    <property type="entry name" value="ACP-like"/>
    <property type="match status" value="2"/>
</dbReference>
<sequence length="2587" mass="267643">MRKAEYAVPQTSCEDVSVAVVGVAQGPGNGVDAAFFGPTGPTGLNGPTAPAEPTGATGTADAAAPLVLELAWTALEDAGIVPAALRDARVGVFLAAPDGTAEHLAAVLGPAGPRTLVEPAPDGARTAAAAAAGSLRRGDCELALAGALGPDPEHAVLAVLRPLPDALRAGDRIHGVLADRAPDGPSGPDALARLGARPYEAKAAETAPAAGRPLLDTPFTPLPFSARDEAALRARARDLAAQVEADPAARLADLGRSLATTRTAFERRAVLLADRREDALGALRAVAEGGFGPLLVHGTVLTDAGAGRPVFVFPGQGAQWPGMALELMESSAVFRERMEACAAALEPHLPWRLDDVLRGAPGAPELVAVDVVQPALFAVLVSLAELWRACGVEPAAVVGASLGEFAAAHVAGALSLEDAALLAVRWSEAQARAAAVAPGDLASALLPREELEPRLARWAGRLTVAGTNGSRSVLFSGERAAVDELLAELAADGVRARKLSNGLAVHSPWLPLDRARMLADMAGVTAGPSAVPFYSSLTGGRVDTAGLDGDYWYRNLSSEIRFEQATRALLADGYRTFLEVGPHPGLVGGLQETLEDAGPIGPTAVVGTLRRDQSGPQRLLTSLAELHVHGVTVDWPAVFAGTGARRVPLPTYPFGAASAPAPARTESELRDWIRELVHDQLAALRGPAVAREAGPDRAFRELGVDSAVAVELRNRLAAATGLRLPLSLLFDHPTPGSLGRHLLARLTGAADEADVADEAYPAGPAGDDEPIAIVAMACRFPGGVHDPEALWRLVAEGADAIGAFPDNRGWDVEGLYDPEPGLPGRTYTRQGGFLHDADRFDAAFFGISPREALAMDPQQRLLLETAWETFERAGLDPAALRGTRTGVFVGAMQQDYGARMHQPSGGVEGHVLTGTTVSVLSGRLSYVFGLEGPAITVDTACSSSLVALHLAVQSLRRGECAMALAGGAAVLASPGLFVEFSRQRGLAADGRCKAFAGAADGTAWGEGVGVLLVERLSDARRNGHRVLAVVRGSAVNQDGASNGLSAPNGPSQQRVIRAALADARLTADQVDAVEAHGTGTRLGDPIEAQALLATYGRHRDAAQPLRLGSLKSNIGHTQAAAGVAGVIKTVLALRHELLPRTLHVDEPTPHVDWSAGAVELLTEEQPWPAGERVRRAAVSSFGISGTNAHVILEEAPPVDEPAEEADAPEAGDRPVVPWVLSARDEQALRAQAGQLAGYLRERPDADLPGAARTLATGRAALEQRAVVLGQDRAELLSGLTALAEGTAAPGVATGSGGFDRPVFVFPGQGSQWLGMGAELLDTSKEFAASIAACEAALKPHVDWSLTDVLRGGGDLTRVDVVQPALFAMMVSLAALWRSLGVEPAAVIGHSQGEIAAATVAGALTLEDGARVAALRSQAIVQISGQGGMASLPLPRDRAEELLARWDGRISVAALNGPTATVVAGDGDALDELLAHCEQSEIRARRIDVDYASHSPHVEAIEARLAEALAGITPKTADVPFYSTVTGELIDTTELGAAYWYTNLRRTVRFTDAVRTALAAGHRAFVEASPHPVLTAAVQDAAEDAGHEDIAVIGTLRRGEGGPRRLLTSLAEAHVRGAAVRWPGLRPGGGPVDLPTYPFQRERFWLTPAATGDPRTAGLDAADHPLLAAALALPGDELVLTGRLSTAAHPWLADHAVWGTVLLPGTALVELALHAGRRLDCHQLDELTLQAPLLLPEDGAVRVQVRVGAADDTGRRPVTVHSGPDSPNSPDTGQDWTQHASGVLAEEGAAAPEEARRPWAGELAPAGELYPRLAGVGFDYGPAFQGLTALGRTSLGRTAPGRHGEEILAEVTLPQDRHGDGFSVHPALLDAALHACLLEGAEQVRLPFAWSDVTLHPAAATATALRVRLTPTGPDTVALTATDETGEPVVSVGSLTLRAVTPGQLSAATGRSGDGLYQVDWVPLAPAAQAGAEPGAEQPVRLGPDADLTALLGSDAPAPATVLAPFLPAAAGPDAPAAAVHAAVHAATARALALVQAWLAEERFASSRLVLLTRGAVALDPADDVTDLVHAPLWGLLRSAQSENPGRLVLADVDEHPDSAPALVAALASGEPQLAVRAGRVSAARLAAAARPADAGANAFAAAGDGTVLLTGGTGGLGALLARHLVTEHGVRHLLLVSRRGPAAEGAAELRADLAALGARVTVRACDVTDRTALAAVLAEVPAEHPLTAVVHTAGVLDDGVLTALTPERVAAVLRPKVDAAWHLHELTRELPLRAFVLFSSAAGVLGQSGQSSYAAANAFLDALAQRRRAEGLAATSLAWGLWAESSGMTSHLDETDLRRLGRTGLAPMPSEQGLLLFDAALAEAGPGAGRAVLVPARLDTATVRGLAEIPALLRGLVRAPRRAASGAAGTATLRQRFADLAPEKRHRAVLDVVRAHVAAVLGYPTPNRVDPDRGFLDLGVDSLTALELRNRLGAETGGRLPATLIFDHPSPAAVARHLEAEAFPAEDRGAVPDGPDGLDGVDEAGFRRALAAIPLDRFQEAGLVGTLLRLADTAAESALPEESGEESGSALDDMDLADLVRVALGDS</sequence>
<dbReference type="SMART" id="SM00826">
    <property type="entry name" value="PKS_DH"/>
    <property type="match status" value="1"/>
</dbReference>
<feature type="compositionally biased region" description="Polar residues" evidence="9">
    <location>
        <begin position="1764"/>
        <end position="1776"/>
    </location>
</feature>
<dbReference type="Gene3D" id="3.40.366.10">
    <property type="entry name" value="Malonyl-Coenzyme A Acyl Carrier Protein, domain 2"/>
    <property type="match status" value="2"/>
</dbReference>
<dbReference type="RefSeq" id="WP_369184754.1">
    <property type="nucleotide sequence ID" value="NZ_CP163445.1"/>
</dbReference>
<dbReference type="InterPro" id="IPR036291">
    <property type="entry name" value="NAD(P)-bd_dom_sf"/>
</dbReference>
<dbReference type="Pfam" id="PF00698">
    <property type="entry name" value="Acyl_transf_1"/>
    <property type="match status" value="2"/>
</dbReference>
<dbReference type="InterPro" id="IPR009081">
    <property type="entry name" value="PP-bd_ACP"/>
</dbReference>
<keyword evidence="2" id="KW-0596">Phosphopantetheine</keyword>
<dbReference type="InterPro" id="IPR020807">
    <property type="entry name" value="PKS_DH"/>
</dbReference>
<dbReference type="InterPro" id="IPR049551">
    <property type="entry name" value="PKS_DH_C"/>
</dbReference>
<reference evidence="13" key="1">
    <citation type="submission" date="2024-07" db="EMBL/GenBank/DDBJ databases">
        <authorList>
            <person name="Yu S.T."/>
        </authorList>
    </citation>
    <scope>NUCLEOTIDE SEQUENCE</scope>
    <source>
        <strain evidence="13">Y1</strain>
    </source>
</reference>
<dbReference type="InterPro" id="IPR014043">
    <property type="entry name" value="Acyl_transferase_dom"/>
</dbReference>
<feature type="active site" description="Proton donor; for dehydratase activity" evidence="8">
    <location>
        <position position="1869"/>
    </location>
</feature>
<evidence type="ECO:0000256" key="7">
    <source>
        <dbReference type="ARBA" id="ARBA00023315"/>
    </source>
</evidence>
<dbReference type="CDD" id="cd08956">
    <property type="entry name" value="KR_3_FAS_SDR_x"/>
    <property type="match status" value="1"/>
</dbReference>
<protein>
    <submittedName>
        <fullName evidence="13">SDR family NAD(P)-dependent oxidoreductase</fullName>
    </submittedName>
</protein>
<dbReference type="InterPro" id="IPR057326">
    <property type="entry name" value="KR_dom"/>
</dbReference>
<dbReference type="FunFam" id="1.10.1200.10:FF:000007">
    <property type="entry name" value="Probable polyketide synthase pks17"/>
    <property type="match status" value="1"/>
</dbReference>
<dbReference type="InterPro" id="IPR013968">
    <property type="entry name" value="PKS_KR"/>
</dbReference>
<dbReference type="InterPro" id="IPR050091">
    <property type="entry name" value="PKS_NRPS_Biosynth_Enz"/>
</dbReference>
<dbReference type="InterPro" id="IPR036736">
    <property type="entry name" value="ACP-like_sf"/>
</dbReference>
<gene>
    <name evidence="13" type="ORF">AB2U05_29625</name>
</gene>
<name>A0AB39TSY0_9ACTN</name>
<dbReference type="InterPro" id="IPR018201">
    <property type="entry name" value="Ketoacyl_synth_AS"/>
</dbReference>
<dbReference type="Pfam" id="PF22621">
    <property type="entry name" value="CurL-like_PKS_C"/>
    <property type="match status" value="1"/>
</dbReference>
<dbReference type="EMBL" id="CP163445">
    <property type="protein sequence ID" value="XDQ82348.1"/>
    <property type="molecule type" value="Genomic_DNA"/>
</dbReference>
<keyword evidence="7" id="KW-0012">Acyltransferase</keyword>
<keyword evidence="6" id="KW-0511">Multifunctional enzyme</keyword>
<dbReference type="Pfam" id="PF16197">
    <property type="entry name" value="KAsynt_C_assoc"/>
    <property type="match status" value="1"/>
</dbReference>
<dbReference type="Pfam" id="PF00550">
    <property type="entry name" value="PP-binding"/>
    <property type="match status" value="2"/>
</dbReference>
<dbReference type="InterPro" id="IPR020841">
    <property type="entry name" value="PKS_Beta-ketoAc_synthase_dom"/>
</dbReference>
<dbReference type="SUPFAM" id="SSF47336">
    <property type="entry name" value="ACP-like"/>
    <property type="match status" value="2"/>
</dbReference>
<dbReference type="PROSITE" id="PS52004">
    <property type="entry name" value="KS3_2"/>
    <property type="match status" value="1"/>
</dbReference>
<dbReference type="GO" id="GO:0031177">
    <property type="term" value="F:phosphopantetheine binding"/>
    <property type="evidence" value="ECO:0007669"/>
    <property type="project" value="InterPro"/>
</dbReference>
<dbReference type="InterPro" id="IPR014031">
    <property type="entry name" value="Ketoacyl_synth_C"/>
</dbReference>
<dbReference type="Gene3D" id="3.40.47.10">
    <property type="match status" value="2"/>
</dbReference>
<dbReference type="GO" id="GO:0033068">
    <property type="term" value="P:macrolide biosynthetic process"/>
    <property type="evidence" value="ECO:0007669"/>
    <property type="project" value="UniProtKB-ARBA"/>
</dbReference>
<proteinExistence type="predicted"/>
<feature type="domain" description="Carrier" evidence="10">
    <location>
        <begin position="667"/>
        <end position="746"/>
    </location>
</feature>
<dbReference type="InterPro" id="IPR014030">
    <property type="entry name" value="Ketoacyl_synth_N"/>
</dbReference>
<dbReference type="InterPro" id="IPR016039">
    <property type="entry name" value="Thiolase-like"/>
</dbReference>
<feature type="domain" description="PKS/mFAS DH" evidence="12">
    <location>
        <begin position="1663"/>
        <end position="1945"/>
    </location>
</feature>
<dbReference type="GO" id="GO:0004315">
    <property type="term" value="F:3-oxoacyl-[acyl-carrier-protein] synthase activity"/>
    <property type="evidence" value="ECO:0007669"/>
    <property type="project" value="InterPro"/>
</dbReference>
<dbReference type="Pfam" id="PF22953">
    <property type="entry name" value="SpnB_Rossmann"/>
    <property type="match status" value="1"/>
</dbReference>
<dbReference type="FunFam" id="3.40.47.10:FF:000019">
    <property type="entry name" value="Polyketide synthase type I"/>
    <property type="match status" value="1"/>
</dbReference>
<evidence type="ECO:0000259" key="10">
    <source>
        <dbReference type="PROSITE" id="PS50075"/>
    </source>
</evidence>
<evidence type="ECO:0000256" key="5">
    <source>
        <dbReference type="ARBA" id="ARBA00023194"/>
    </source>
</evidence>
<dbReference type="SMART" id="SM00823">
    <property type="entry name" value="PKS_PP"/>
    <property type="match status" value="2"/>
</dbReference>
<dbReference type="SMART" id="SM00827">
    <property type="entry name" value="PKS_AT"/>
    <property type="match status" value="2"/>
</dbReference>
<feature type="active site" description="Proton acceptor; for dehydratase activity" evidence="8">
    <location>
        <position position="1694"/>
    </location>
</feature>
<keyword evidence="3" id="KW-0597">Phosphoprotein</keyword>
<dbReference type="Pfam" id="PF14765">
    <property type="entry name" value="PS-DH"/>
    <property type="match status" value="1"/>
</dbReference>
<dbReference type="Pfam" id="PF08659">
    <property type="entry name" value="KR"/>
    <property type="match status" value="1"/>
</dbReference>
<dbReference type="InterPro" id="IPR042104">
    <property type="entry name" value="PKS_dehydratase_sf"/>
</dbReference>
<dbReference type="PROSITE" id="PS00606">
    <property type="entry name" value="KS3_1"/>
    <property type="match status" value="1"/>
</dbReference>
<dbReference type="SUPFAM" id="SSF53901">
    <property type="entry name" value="Thiolase-like"/>
    <property type="match status" value="2"/>
</dbReference>
<dbReference type="PROSITE" id="PS00012">
    <property type="entry name" value="PHOSPHOPANTETHEINE"/>
    <property type="match status" value="1"/>
</dbReference>
<keyword evidence="4" id="KW-0808">Transferase</keyword>
<dbReference type="InterPro" id="IPR020806">
    <property type="entry name" value="PKS_PP-bd"/>
</dbReference>
<evidence type="ECO:0000313" key="13">
    <source>
        <dbReference type="EMBL" id="XDQ82348.1"/>
    </source>
</evidence>
<dbReference type="InterPro" id="IPR049552">
    <property type="entry name" value="PKS_DH_N"/>
</dbReference>
<evidence type="ECO:0000256" key="2">
    <source>
        <dbReference type="ARBA" id="ARBA00022450"/>
    </source>
</evidence>
<dbReference type="InterPro" id="IPR016036">
    <property type="entry name" value="Malonyl_transacylase_ACP-bd"/>
</dbReference>
<dbReference type="InterPro" id="IPR006162">
    <property type="entry name" value="Ppantetheine_attach_site"/>
</dbReference>
<dbReference type="FunFam" id="3.40.366.10:FF:000002">
    <property type="entry name" value="Probable polyketide synthase 2"/>
    <property type="match status" value="1"/>
</dbReference>
<feature type="domain" description="Ketosynthase family 3 (KS3)" evidence="11">
    <location>
        <begin position="768"/>
        <end position="1194"/>
    </location>
</feature>
<dbReference type="GO" id="GO:0006633">
    <property type="term" value="P:fatty acid biosynthetic process"/>
    <property type="evidence" value="ECO:0007669"/>
    <property type="project" value="InterPro"/>
</dbReference>
<dbReference type="Gene3D" id="3.40.50.720">
    <property type="entry name" value="NAD(P)-binding Rossmann-like Domain"/>
    <property type="match status" value="1"/>
</dbReference>
<evidence type="ECO:0000256" key="3">
    <source>
        <dbReference type="ARBA" id="ARBA00022553"/>
    </source>
</evidence>
<comment type="pathway">
    <text evidence="1">Antibiotic biosynthesis.</text>
</comment>
<dbReference type="InterPro" id="IPR016035">
    <property type="entry name" value="Acyl_Trfase/lysoPLipase"/>
</dbReference>
<dbReference type="InterPro" id="IPR049900">
    <property type="entry name" value="PKS_mFAS_DH"/>
</dbReference>
<feature type="region of interest" description="C-terminal hotdog fold" evidence="8">
    <location>
        <begin position="1800"/>
        <end position="1945"/>
    </location>
</feature>
<accession>A0AB39TSY0</accession>
<dbReference type="GO" id="GO:0004312">
    <property type="term" value="F:fatty acid synthase activity"/>
    <property type="evidence" value="ECO:0007669"/>
    <property type="project" value="TreeGrafter"/>
</dbReference>
<keyword evidence="5" id="KW-0045">Antibiotic biosynthesis</keyword>
<evidence type="ECO:0000259" key="11">
    <source>
        <dbReference type="PROSITE" id="PS52004"/>
    </source>
</evidence>
<dbReference type="PANTHER" id="PTHR43775">
    <property type="entry name" value="FATTY ACID SYNTHASE"/>
    <property type="match status" value="1"/>
</dbReference>
<evidence type="ECO:0000256" key="4">
    <source>
        <dbReference type="ARBA" id="ARBA00022679"/>
    </source>
</evidence>
<dbReference type="SUPFAM" id="SSF55048">
    <property type="entry name" value="Probable ACP-binding domain of malonyl-CoA ACP transacylase"/>
    <property type="match status" value="2"/>
</dbReference>
<feature type="region of interest" description="Disordered" evidence="9">
    <location>
        <begin position="39"/>
        <end position="58"/>
    </location>
</feature>
<dbReference type="PROSITE" id="PS50075">
    <property type="entry name" value="CARRIER"/>
    <property type="match status" value="2"/>
</dbReference>
<dbReference type="SMART" id="SM00822">
    <property type="entry name" value="PKS_KR"/>
    <property type="match status" value="1"/>
</dbReference>
<dbReference type="PANTHER" id="PTHR43775:SF51">
    <property type="entry name" value="INACTIVE PHENOLPHTHIOCEROL SYNTHESIS POLYKETIDE SYNTHASE TYPE I PKS1-RELATED"/>
    <property type="match status" value="1"/>
</dbReference>
<dbReference type="Gene3D" id="3.10.129.110">
    <property type="entry name" value="Polyketide synthase dehydratase"/>
    <property type="match status" value="1"/>
</dbReference>
<dbReference type="SUPFAM" id="SSF52151">
    <property type="entry name" value="FabD/lysophospholipase-like"/>
    <property type="match status" value="2"/>
</dbReference>
<evidence type="ECO:0000256" key="9">
    <source>
        <dbReference type="SAM" id="MobiDB-lite"/>
    </source>
</evidence>
<feature type="domain" description="Carrier" evidence="10">
    <location>
        <begin position="2427"/>
        <end position="2502"/>
    </location>
</feature>
<dbReference type="PROSITE" id="PS52019">
    <property type="entry name" value="PKS_MFAS_DH"/>
    <property type="match status" value="1"/>
</dbReference>
<evidence type="ECO:0000256" key="8">
    <source>
        <dbReference type="PROSITE-ProRule" id="PRU01363"/>
    </source>
</evidence>
<dbReference type="CDD" id="cd00833">
    <property type="entry name" value="PKS"/>
    <property type="match status" value="1"/>
</dbReference>
<dbReference type="SMART" id="SM01294">
    <property type="entry name" value="PKS_PP_betabranch"/>
    <property type="match status" value="2"/>
</dbReference>
<dbReference type="Pfam" id="PF00109">
    <property type="entry name" value="ketoacyl-synt"/>
    <property type="match status" value="1"/>
</dbReference>
<dbReference type="SMART" id="SM00825">
    <property type="entry name" value="PKS_KS"/>
    <property type="match status" value="1"/>
</dbReference>
<dbReference type="InterPro" id="IPR001227">
    <property type="entry name" value="Ac_transferase_dom_sf"/>
</dbReference>
<feature type="region of interest" description="N-terminal hotdog fold" evidence="8">
    <location>
        <begin position="1663"/>
        <end position="1790"/>
    </location>
</feature>
<organism evidence="13">
    <name type="scientific">Streptomyces sp. Y1</name>
    <dbReference type="NCBI Taxonomy" id="3238634"/>
    <lineage>
        <taxon>Bacteria</taxon>
        <taxon>Bacillati</taxon>
        <taxon>Actinomycetota</taxon>
        <taxon>Actinomycetes</taxon>
        <taxon>Kitasatosporales</taxon>
        <taxon>Streptomycetaceae</taxon>
        <taxon>Streptomyces</taxon>
    </lineage>
</organism>
<evidence type="ECO:0000256" key="1">
    <source>
        <dbReference type="ARBA" id="ARBA00004792"/>
    </source>
</evidence>
<dbReference type="Pfam" id="PF21089">
    <property type="entry name" value="PKS_DH_N"/>
    <property type="match status" value="1"/>
</dbReference>
<dbReference type="InterPro" id="IPR055123">
    <property type="entry name" value="SpnB-like_Rossmann"/>
</dbReference>